<keyword evidence="2" id="KW-1185">Reference proteome</keyword>
<organism evidence="1 2">
    <name type="scientific">Lacihabitans lacunae</name>
    <dbReference type="NCBI Taxonomy" id="1028214"/>
    <lineage>
        <taxon>Bacteria</taxon>
        <taxon>Pseudomonadati</taxon>
        <taxon>Bacteroidota</taxon>
        <taxon>Cytophagia</taxon>
        <taxon>Cytophagales</taxon>
        <taxon>Leadbetterellaceae</taxon>
        <taxon>Lacihabitans</taxon>
    </lineage>
</organism>
<evidence type="ECO:0000313" key="2">
    <source>
        <dbReference type="Proteomes" id="UP001595616"/>
    </source>
</evidence>
<sequence length="327" mass="36348">MKLTFLLTFITLLSFGQKEYHFSKKIMLSGDGKWDYMQLDENKNRLFVTHQNKVHVLDLKSDSEIKSFDNLNGVHGVALAVKHNKGYISNGMDNVITIFDYTTLDVLKTIKIEGKKADAIIYDSFSDRLFVFNNGSGDAVAINPNDDAIIGVLELGGAPEFTVSNQRGLLYNNNEDTQEITVMDSKTLAVTKHFSILPSEVPTGLAIDLENNRLFSVCRKDQNLVILDAKDGHIVQRLPIGAGTDAARFDSKRKLVFAANGEGNVNVFKQIDADHFEQIQDLKTVSGAKTMEFDSKTNRIFVSAAEFIEGTKNLKKGTFGVYVYSAD</sequence>
<dbReference type="PANTHER" id="PTHR47197:SF3">
    <property type="entry name" value="DIHYDRO-HEME D1 DEHYDROGENASE"/>
    <property type="match status" value="1"/>
</dbReference>
<evidence type="ECO:0000313" key="1">
    <source>
        <dbReference type="EMBL" id="MFC3812526.1"/>
    </source>
</evidence>
<name>A0ABV7Z2P7_9BACT</name>
<dbReference type="InterPro" id="IPR051200">
    <property type="entry name" value="Host-pathogen_enzymatic-act"/>
</dbReference>
<gene>
    <name evidence="1" type="ORF">ACFOOI_17835</name>
</gene>
<comment type="caution">
    <text evidence="1">The sequence shown here is derived from an EMBL/GenBank/DDBJ whole genome shotgun (WGS) entry which is preliminary data.</text>
</comment>
<dbReference type="Gene3D" id="2.130.10.10">
    <property type="entry name" value="YVTN repeat-like/Quinoprotein amine dehydrogenase"/>
    <property type="match status" value="1"/>
</dbReference>
<dbReference type="SUPFAM" id="SSF51004">
    <property type="entry name" value="C-terminal (heme d1) domain of cytochrome cd1-nitrite reductase"/>
    <property type="match status" value="1"/>
</dbReference>
<dbReference type="InterPro" id="IPR015943">
    <property type="entry name" value="WD40/YVTN_repeat-like_dom_sf"/>
</dbReference>
<protein>
    <submittedName>
        <fullName evidence="1">YncE family protein</fullName>
    </submittedName>
</protein>
<reference evidence="2" key="1">
    <citation type="journal article" date="2019" name="Int. J. Syst. Evol. Microbiol.">
        <title>The Global Catalogue of Microorganisms (GCM) 10K type strain sequencing project: providing services to taxonomists for standard genome sequencing and annotation.</title>
        <authorList>
            <consortium name="The Broad Institute Genomics Platform"/>
            <consortium name="The Broad Institute Genome Sequencing Center for Infectious Disease"/>
            <person name="Wu L."/>
            <person name="Ma J."/>
        </authorList>
    </citation>
    <scope>NUCLEOTIDE SEQUENCE [LARGE SCALE GENOMIC DNA]</scope>
    <source>
        <strain evidence="2">CECT 7956</strain>
    </source>
</reference>
<dbReference type="PANTHER" id="PTHR47197">
    <property type="entry name" value="PROTEIN NIRF"/>
    <property type="match status" value="1"/>
</dbReference>
<accession>A0ABV7Z2P7</accession>
<dbReference type="Proteomes" id="UP001595616">
    <property type="component" value="Unassembled WGS sequence"/>
</dbReference>
<dbReference type="EMBL" id="JBHRYQ010000001">
    <property type="protein sequence ID" value="MFC3812526.1"/>
    <property type="molecule type" value="Genomic_DNA"/>
</dbReference>
<dbReference type="InterPro" id="IPR011048">
    <property type="entry name" value="Haem_d1_sf"/>
</dbReference>
<proteinExistence type="predicted"/>
<dbReference type="RefSeq" id="WP_379839408.1">
    <property type="nucleotide sequence ID" value="NZ_JBHRYQ010000001.1"/>
</dbReference>